<keyword evidence="2" id="KW-1185">Reference proteome</keyword>
<dbReference type="EMBL" id="JBHSIM010000038">
    <property type="protein sequence ID" value="MFC4834145.1"/>
    <property type="molecule type" value="Genomic_DNA"/>
</dbReference>
<accession>A0ABV9RK47</accession>
<organism evidence="1 2">
    <name type="scientific">Actinomycetospora chibensis</name>
    <dbReference type="NCBI Taxonomy" id="663606"/>
    <lineage>
        <taxon>Bacteria</taxon>
        <taxon>Bacillati</taxon>
        <taxon>Actinomycetota</taxon>
        <taxon>Actinomycetes</taxon>
        <taxon>Pseudonocardiales</taxon>
        <taxon>Pseudonocardiaceae</taxon>
        <taxon>Actinomycetospora</taxon>
    </lineage>
</organism>
<evidence type="ECO:0000313" key="1">
    <source>
        <dbReference type="EMBL" id="MFC4834145.1"/>
    </source>
</evidence>
<dbReference type="Proteomes" id="UP001595909">
    <property type="component" value="Unassembled WGS sequence"/>
</dbReference>
<sequence length="54" mass="5783">MFVIVAVVVIGVFFVTGALLGVSVAQNQASDRARRTARDRHISAIRTDALITQA</sequence>
<proteinExistence type="predicted"/>
<reference evidence="2" key="1">
    <citation type="journal article" date="2019" name="Int. J. Syst. Evol. Microbiol.">
        <title>The Global Catalogue of Microorganisms (GCM) 10K type strain sequencing project: providing services to taxonomists for standard genome sequencing and annotation.</title>
        <authorList>
            <consortium name="The Broad Institute Genomics Platform"/>
            <consortium name="The Broad Institute Genome Sequencing Center for Infectious Disease"/>
            <person name="Wu L."/>
            <person name="Ma J."/>
        </authorList>
    </citation>
    <scope>NUCLEOTIDE SEQUENCE [LARGE SCALE GENOMIC DNA]</scope>
    <source>
        <strain evidence="2">CCUG 50347</strain>
    </source>
</reference>
<gene>
    <name evidence="1" type="ORF">ACFPEL_17145</name>
</gene>
<evidence type="ECO:0000313" key="2">
    <source>
        <dbReference type="Proteomes" id="UP001595909"/>
    </source>
</evidence>
<dbReference type="RefSeq" id="WP_274190567.1">
    <property type="nucleotide sequence ID" value="NZ_BAABHN010000038.1"/>
</dbReference>
<name>A0ABV9RK47_9PSEU</name>
<comment type="caution">
    <text evidence="1">The sequence shown here is derived from an EMBL/GenBank/DDBJ whole genome shotgun (WGS) entry which is preliminary data.</text>
</comment>
<protein>
    <submittedName>
        <fullName evidence="1">Uncharacterized protein</fullName>
    </submittedName>
</protein>